<dbReference type="Gene3D" id="3.40.50.720">
    <property type="entry name" value="NAD(P)-binding Rossmann-like Domain"/>
    <property type="match status" value="1"/>
</dbReference>
<evidence type="ECO:0000256" key="4">
    <source>
        <dbReference type="SAM" id="Phobius"/>
    </source>
</evidence>
<feature type="region of interest" description="Disordered" evidence="3">
    <location>
        <begin position="365"/>
        <end position="426"/>
    </location>
</feature>
<dbReference type="OrthoDB" id="191979at2759"/>
<feature type="compositionally biased region" description="Basic residues" evidence="3">
    <location>
        <begin position="416"/>
        <end position="426"/>
    </location>
</feature>
<keyword evidence="4" id="KW-0812">Transmembrane</keyword>
<dbReference type="PANTHER" id="PTHR24320:SF285">
    <property type="entry name" value="RETINOL DEHYDROGENASE 14"/>
    <property type="match status" value="1"/>
</dbReference>
<gene>
    <name evidence="5" type="ORF">AWJ20_4262</name>
</gene>
<dbReference type="InterPro" id="IPR036291">
    <property type="entry name" value="NAD(P)-bd_dom_sf"/>
</dbReference>
<name>A0A161HFR8_9ASCO</name>
<proteinExistence type="inferred from homology"/>
<feature type="transmembrane region" description="Helical" evidence="4">
    <location>
        <begin position="277"/>
        <end position="299"/>
    </location>
</feature>
<dbReference type="GeneID" id="30036375"/>
<dbReference type="KEGG" id="slb:AWJ20_4262"/>
<evidence type="ECO:0000256" key="3">
    <source>
        <dbReference type="SAM" id="MobiDB-lite"/>
    </source>
</evidence>
<evidence type="ECO:0000313" key="5">
    <source>
        <dbReference type="EMBL" id="ANB11451.1"/>
    </source>
</evidence>
<sequence length="426" mass="47644">MPLNFLGSVITEGTGVIPYYDQIKRYGPPLLVTGLLKRYFAGATNTWERDLHGRVVIITGGTSGLGAAVARDLAERGAQLILLVKTTQDEWLVNFINDLRDLTGNHLIYAEEADLADFYSVRKFATKWINNSPPRRLDMVICCAGVALPPSSSRAATQDGVELHLQTNYMGHYHLLNILSPALRAQPPDRDVRVILTSCISSVMADFDIGDLEFSRRGYPSYRPWRVFGSSKLALTLFGYEFQRRLNEYERPDKAPNNVHVSIVDPGMMRSPSFKRFVSMGSLIGLLIYVLLWPIWWFFLKTSIDGSQSILFAAMSPEVKDTLEATYISECRVRQAPPRKEITSPELQKDLFEVTDKIVQETEKSSVIARKRMESKNSEKPNGDTSSFKTDNSTKKPACTTAKTTATSQTASSTAKAKKTKKTPKI</sequence>
<keyword evidence="6" id="KW-1185">Reference proteome</keyword>
<organism evidence="5 6">
    <name type="scientific">Sugiyamaella lignohabitans</name>
    <dbReference type="NCBI Taxonomy" id="796027"/>
    <lineage>
        <taxon>Eukaryota</taxon>
        <taxon>Fungi</taxon>
        <taxon>Dikarya</taxon>
        <taxon>Ascomycota</taxon>
        <taxon>Saccharomycotina</taxon>
        <taxon>Dipodascomycetes</taxon>
        <taxon>Dipodascales</taxon>
        <taxon>Trichomonascaceae</taxon>
        <taxon>Sugiyamaella</taxon>
    </lineage>
</organism>
<protein>
    <submittedName>
        <fullName evidence="5">Uncharacterized protein</fullName>
    </submittedName>
</protein>
<comment type="similarity">
    <text evidence="1">Belongs to the short-chain dehydrogenases/reductases (SDR) family.</text>
</comment>
<keyword evidence="2" id="KW-0560">Oxidoreductase</keyword>
<evidence type="ECO:0000313" key="6">
    <source>
        <dbReference type="Proteomes" id="UP000189580"/>
    </source>
</evidence>
<dbReference type="PANTHER" id="PTHR24320">
    <property type="entry name" value="RETINOL DEHYDROGENASE"/>
    <property type="match status" value="1"/>
</dbReference>
<dbReference type="RefSeq" id="XP_018733928.1">
    <property type="nucleotide sequence ID" value="XM_018881327.1"/>
</dbReference>
<feature type="compositionally biased region" description="Basic and acidic residues" evidence="3">
    <location>
        <begin position="371"/>
        <end position="382"/>
    </location>
</feature>
<reference evidence="5 6" key="1">
    <citation type="submission" date="2016-02" db="EMBL/GenBank/DDBJ databases">
        <title>Complete genome sequence and transcriptome regulation of the pentose utilising yeast Sugiyamaella lignohabitans.</title>
        <authorList>
            <person name="Bellasio M."/>
            <person name="Peymann A."/>
            <person name="Valli M."/>
            <person name="Sipitzky M."/>
            <person name="Graf A."/>
            <person name="Sauer M."/>
            <person name="Marx H."/>
            <person name="Mattanovich D."/>
        </authorList>
    </citation>
    <scope>NUCLEOTIDE SEQUENCE [LARGE SCALE GENOMIC DNA]</scope>
    <source>
        <strain evidence="5 6">CBS 10342</strain>
    </source>
</reference>
<dbReference type="SUPFAM" id="SSF51735">
    <property type="entry name" value="NAD(P)-binding Rossmann-fold domains"/>
    <property type="match status" value="1"/>
</dbReference>
<feature type="compositionally biased region" description="Low complexity" evidence="3">
    <location>
        <begin position="395"/>
        <end position="415"/>
    </location>
</feature>
<dbReference type="AlphaFoldDB" id="A0A161HFR8"/>
<evidence type="ECO:0000256" key="1">
    <source>
        <dbReference type="ARBA" id="ARBA00006484"/>
    </source>
</evidence>
<dbReference type="Proteomes" id="UP000189580">
    <property type="component" value="Chromosome c"/>
</dbReference>
<keyword evidence="4" id="KW-0472">Membrane</keyword>
<keyword evidence="4" id="KW-1133">Transmembrane helix</keyword>
<dbReference type="GO" id="GO:0016491">
    <property type="term" value="F:oxidoreductase activity"/>
    <property type="evidence" value="ECO:0007669"/>
    <property type="project" value="UniProtKB-KW"/>
</dbReference>
<dbReference type="EMBL" id="CP014500">
    <property type="protein sequence ID" value="ANB11451.1"/>
    <property type="molecule type" value="Genomic_DNA"/>
</dbReference>
<dbReference type="PRINTS" id="PR00081">
    <property type="entry name" value="GDHRDH"/>
</dbReference>
<dbReference type="InterPro" id="IPR002347">
    <property type="entry name" value="SDR_fam"/>
</dbReference>
<dbReference type="Pfam" id="PF00106">
    <property type="entry name" value="adh_short"/>
    <property type="match status" value="1"/>
</dbReference>
<evidence type="ECO:0000256" key="2">
    <source>
        <dbReference type="ARBA" id="ARBA00023002"/>
    </source>
</evidence>
<accession>A0A161HFR8</accession>